<dbReference type="InterPro" id="IPR040676">
    <property type="entry name" value="DUF5641"/>
</dbReference>
<keyword evidence="3" id="KW-1185">Reference proteome</keyword>
<dbReference type="Proteomes" id="UP001249851">
    <property type="component" value="Unassembled WGS sequence"/>
</dbReference>
<name>A0AAD9QDY9_ACRCE</name>
<dbReference type="GO" id="GO:0003676">
    <property type="term" value="F:nucleic acid binding"/>
    <property type="evidence" value="ECO:0007669"/>
    <property type="project" value="InterPro"/>
</dbReference>
<dbReference type="Gene3D" id="3.30.420.10">
    <property type="entry name" value="Ribonuclease H-like superfamily/Ribonuclease H"/>
    <property type="match status" value="1"/>
</dbReference>
<evidence type="ECO:0000313" key="3">
    <source>
        <dbReference type="Proteomes" id="UP001249851"/>
    </source>
</evidence>
<dbReference type="InterPro" id="IPR012337">
    <property type="entry name" value="RNaseH-like_sf"/>
</dbReference>
<dbReference type="InterPro" id="IPR008042">
    <property type="entry name" value="Retrotrans_Pao"/>
</dbReference>
<dbReference type="PANTHER" id="PTHR47331">
    <property type="entry name" value="PHD-TYPE DOMAIN-CONTAINING PROTEIN"/>
    <property type="match status" value="1"/>
</dbReference>
<accession>A0AAD9QDY9</accession>
<dbReference type="AlphaFoldDB" id="A0AAD9QDY9"/>
<dbReference type="Pfam" id="PF17921">
    <property type="entry name" value="Integrase_H2C2"/>
    <property type="match status" value="1"/>
</dbReference>
<organism evidence="2 3">
    <name type="scientific">Acropora cervicornis</name>
    <name type="common">Staghorn coral</name>
    <dbReference type="NCBI Taxonomy" id="6130"/>
    <lineage>
        <taxon>Eukaryota</taxon>
        <taxon>Metazoa</taxon>
        <taxon>Cnidaria</taxon>
        <taxon>Anthozoa</taxon>
        <taxon>Hexacorallia</taxon>
        <taxon>Scleractinia</taxon>
        <taxon>Astrocoeniina</taxon>
        <taxon>Acroporidae</taxon>
        <taxon>Acropora</taxon>
    </lineage>
</organism>
<reference evidence="2" key="1">
    <citation type="journal article" date="2023" name="G3 (Bethesda)">
        <title>Whole genome assembly and annotation of the endangered Caribbean coral Acropora cervicornis.</title>
        <authorList>
            <person name="Selwyn J.D."/>
            <person name="Vollmer S.V."/>
        </authorList>
    </citation>
    <scope>NUCLEOTIDE SEQUENCE</scope>
    <source>
        <strain evidence="2">K2</strain>
    </source>
</reference>
<dbReference type="InterPro" id="IPR043502">
    <property type="entry name" value="DNA/RNA_pol_sf"/>
</dbReference>
<feature type="domain" description="Integrase catalytic" evidence="1">
    <location>
        <begin position="555"/>
        <end position="741"/>
    </location>
</feature>
<dbReference type="InterPro" id="IPR001584">
    <property type="entry name" value="Integrase_cat-core"/>
</dbReference>
<evidence type="ECO:0000313" key="2">
    <source>
        <dbReference type="EMBL" id="KAK2559455.1"/>
    </source>
</evidence>
<protein>
    <recommendedName>
        <fullName evidence="1">Integrase catalytic domain-containing protein</fullName>
    </recommendedName>
</protein>
<dbReference type="SUPFAM" id="SSF56672">
    <property type="entry name" value="DNA/RNA polymerases"/>
    <property type="match status" value="1"/>
</dbReference>
<proteinExistence type="predicted"/>
<dbReference type="InterPro" id="IPR041588">
    <property type="entry name" value="Integrase_H2C2"/>
</dbReference>
<dbReference type="InterPro" id="IPR036397">
    <property type="entry name" value="RNaseH_sf"/>
</dbReference>
<dbReference type="SUPFAM" id="SSF53098">
    <property type="entry name" value="Ribonuclease H-like"/>
    <property type="match status" value="1"/>
</dbReference>
<dbReference type="PROSITE" id="PS50994">
    <property type="entry name" value="INTEGRASE"/>
    <property type="match status" value="1"/>
</dbReference>
<dbReference type="EMBL" id="JARQWQ010000040">
    <property type="protein sequence ID" value="KAK2559455.1"/>
    <property type="molecule type" value="Genomic_DNA"/>
</dbReference>
<dbReference type="Pfam" id="PF05380">
    <property type="entry name" value="Peptidase_A17"/>
    <property type="match status" value="1"/>
</dbReference>
<dbReference type="Pfam" id="PF18701">
    <property type="entry name" value="DUF5641"/>
    <property type="match status" value="1"/>
</dbReference>
<dbReference type="GO" id="GO:0015074">
    <property type="term" value="P:DNA integration"/>
    <property type="evidence" value="ECO:0007669"/>
    <property type="project" value="InterPro"/>
</dbReference>
<sequence>MSADIEVMFNQVAVPEEDQSVLRFVWRRTPEDKVDVYQYVRHIFGGFRLTKWISNDKDLLTAIPAELRAQSVRTIGEEGILPTERALGVIWDVHKDTFLFKIKPKELADTRRKVISLTASIFDPIGFLAPFIVRAKIFLQSLWKLRQGWDEKVPEEIQQEWSVWQKELQSLAEFSVPRFYRLVMVSPTSIQLHLFGDASEKAFCAVAYFRFEYPSGERQCCLVAAKTRVAPVKPLSIPRLELQAAVLSVRLAFMIQKKHDCEVSSTYYWSDSSAVIGQIHGESKRHPAFTANRLSEILDTSEPQQWRHCPGKLNPADDGSRGLRADAITSNCRWLNGPAFLLLSEDQWPEDISKSKFAPDVIYEVPCETLMSVVDGWKLNPLFIDLSRYSSFVKVCRITAYVKRFIQNCRRRKEKMEMKIGPLELKEKHFHLTSVSDGKPVGVKSRLKTLTPFLDESDILRVGGRIDRAAVCYDVKHPMIIPQDHQLCRLVIMDCHEKLNHEGTEHVRNELRLLYWIPHSRSIVRKVLNDCSLCKRRRVKPQPPLIASLPKDRLQVAAPFSKVVVDYFGPITVKHLRKQEKRYGCLFTCLVTRAVHLEVAKSLETDSFINALRRFIARRGPPSDIYSDNGTNFVGADRELEQSLEQWNQSQIADYLSQKDIQWHLNPPASPHFGGIWERLVQSCKKALKVVLHGQVVTDEVVETAFAETEALVNSRPLTEVSSDDSGLEAITPNHFLISRANPVLPCGVFSDKEISNKKRWRQVQVVVDHVWSRWLKEYLPALIERKKWNLPTHNLSVGDLVLVVDEKTQRGDWPLARVTRIFPGKDDTIRVCEVKTKYGLYKKPVAKLALLEECPP</sequence>
<gene>
    <name evidence="2" type="ORF">P5673_018091</name>
</gene>
<reference evidence="2" key="2">
    <citation type="journal article" date="2023" name="Science">
        <title>Genomic signatures of disease resistance in endangered staghorn corals.</title>
        <authorList>
            <person name="Vollmer S.V."/>
            <person name="Selwyn J.D."/>
            <person name="Despard B.A."/>
            <person name="Roesel C.L."/>
        </authorList>
    </citation>
    <scope>NUCLEOTIDE SEQUENCE</scope>
    <source>
        <strain evidence="2">K2</strain>
    </source>
</reference>
<evidence type="ECO:0000259" key="1">
    <source>
        <dbReference type="PROSITE" id="PS50994"/>
    </source>
</evidence>
<comment type="caution">
    <text evidence="2">The sequence shown here is derived from an EMBL/GenBank/DDBJ whole genome shotgun (WGS) entry which is preliminary data.</text>
</comment>